<protein>
    <submittedName>
        <fullName evidence="10">Amino acid ABC transporter permease</fullName>
    </submittedName>
</protein>
<evidence type="ECO:0000313" key="11">
    <source>
        <dbReference type="Proteomes" id="UP000646244"/>
    </source>
</evidence>
<dbReference type="CDD" id="cd06261">
    <property type="entry name" value="TM_PBP2"/>
    <property type="match status" value="1"/>
</dbReference>
<feature type="transmembrane region" description="Helical" evidence="7">
    <location>
        <begin position="117"/>
        <end position="142"/>
    </location>
</feature>
<comment type="similarity">
    <text evidence="7">Belongs to the binding-protein-dependent transport system permease family.</text>
</comment>
<dbReference type="PROSITE" id="PS50928">
    <property type="entry name" value="ABC_TM1"/>
    <property type="match status" value="1"/>
</dbReference>
<feature type="domain" description="ABC transmembrane type-1" evidence="9">
    <location>
        <begin position="119"/>
        <end position="329"/>
    </location>
</feature>
<dbReference type="GO" id="GO:0005886">
    <property type="term" value="C:plasma membrane"/>
    <property type="evidence" value="ECO:0007669"/>
    <property type="project" value="UniProtKB-SubCell"/>
</dbReference>
<sequence>MHGSGGAEGTGAGRTDTARKAHGARRGTARKAHGTRRGTGRKAHGARSGAPGSRGGAARWLPLAPATVLLLLFLAGPIAYCVYLAFTDTQLTGQSSASFVGLANFRRALADPDFRNAVLLTLLFTVLSSIVGQNTLGFALAALMRRASRGVRTLTGTVVVAAWVLPEIVAGFLLYTFFNRRGTLNAVLEWLHLPQQDWLFTLPILAVSFANVWRGTAFSMLVYSAALSDIPRDVTEAAEVDGASGLRRFVHITLPLLRRSIGTNLMLNTLQTLSVFGLIWAMTRGGPGNRSQTLPVFMYDQAFLKALIGYGTAVALLLLLVGAVFAAVYVRLLREEV</sequence>
<evidence type="ECO:0000256" key="6">
    <source>
        <dbReference type="ARBA" id="ARBA00023136"/>
    </source>
</evidence>
<evidence type="ECO:0000256" key="1">
    <source>
        <dbReference type="ARBA" id="ARBA00004651"/>
    </source>
</evidence>
<feature type="transmembrane region" description="Helical" evidence="7">
    <location>
        <begin position="198"/>
        <end position="223"/>
    </location>
</feature>
<organism evidence="10 11">
    <name type="scientific">Streptomyces cinnamoneus</name>
    <name type="common">Streptoverticillium cinnamoneum</name>
    <dbReference type="NCBI Taxonomy" id="53446"/>
    <lineage>
        <taxon>Bacteria</taxon>
        <taxon>Bacillati</taxon>
        <taxon>Actinomycetota</taxon>
        <taxon>Actinomycetes</taxon>
        <taxon>Kitasatosporales</taxon>
        <taxon>Streptomycetaceae</taxon>
        <taxon>Streptomyces</taxon>
        <taxon>Streptomyces cinnamoneus group</taxon>
    </lineage>
</organism>
<dbReference type="PANTHER" id="PTHR43005">
    <property type="entry name" value="BLR7065 PROTEIN"/>
    <property type="match status" value="1"/>
</dbReference>
<keyword evidence="2 7" id="KW-0813">Transport</keyword>
<dbReference type="InterPro" id="IPR000515">
    <property type="entry name" value="MetI-like"/>
</dbReference>
<feature type="region of interest" description="Disordered" evidence="8">
    <location>
        <begin position="1"/>
        <end position="55"/>
    </location>
</feature>
<evidence type="ECO:0000256" key="4">
    <source>
        <dbReference type="ARBA" id="ARBA00022692"/>
    </source>
</evidence>
<proteinExistence type="inferred from homology"/>
<feature type="transmembrane region" description="Helical" evidence="7">
    <location>
        <begin position="265"/>
        <end position="283"/>
    </location>
</feature>
<dbReference type="GO" id="GO:0055085">
    <property type="term" value="P:transmembrane transport"/>
    <property type="evidence" value="ECO:0007669"/>
    <property type="project" value="InterPro"/>
</dbReference>
<accession>A0A918TKD6</accession>
<dbReference type="SUPFAM" id="SSF160964">
    <property type="entry name" value="MalF N-terminal region-like"/>
    <property type="match status" value="1"/>
</dbReference>
<evidence type="ECO:0000256" key="3">
    <source>
        <dbReference type="ARBA" id="ARBA00022475"/>
    </source>
</evidence>
<dbReference type="EMBL" id="BMVB01000007">
    <property type="protein sequence ID" value="GHC48892.1"/>
    <property type="molecule type" value="Genomic_DNA"/>
</dbReference>
<feature type="transmembrane region" description="Helical" evidence="7">
    <location>
        <begin position="303"/>
        <end position="330"/>
    </location>
</feature>
<reference evidence="10" key="2">
    <citation type="submission" date="2020-09" db="EMBL/GenBank/DDBJ databases">
        <authorList>
            <person name="Sun Q."/>
            <person name="Ohkuma M."/>
        </authorList>
    </citation>
    <scope>NUCLEOTIDE SEQUENCE</scope>
    <source>
        <strain evidence="10">JCM 4633</strain>
    </source>
</reference>
<feature type="transmembrane region" description="Helical" evidence="7">
    <location>
        <begin position="63"/>
        <end position="86"/>
    </location>
</feature>
<dbReference type="InterPro" id="IPR035906">
    <property type="entry name" value="MetI-like_sf"/>
</dbReference>
<comment type="caution">
    <text evidence="10">The sequence shown here is derived from an EMBL/GenBank/DDBJ whole genome shotgun (WGS) entry which is preliminary data.</text>
</comment>
<feature type="compositionally biased region" description="Gly residues" evidence="8">
    <location>
        <begin position="1"/>
        <end position="12"/>
    </location>
</feature>
<keyword evidence="4 7" id="KW-0812">Transmembrane</keyword>
<name>A0A918TKD6_STRCJ</name>
<keyword evidence="5 7" id="KW-1133">Transmembrane helix</keyword>
<evidence type="ECO:0000256" key="5">
    <source>
        <dbReference type="ARBA" id="ARBA00022989"/>
    </source>
</evidence>
<evidence type="ECO:0000256" key="7">
    <source>
        <dbReference type="RuleBase" id="RU363032"/>
    </source>
</evidence>
<feature type="compositionally biased region" description="Low complexity" evidence="8">
    <location>
        <begin position="46"/>
        <end position="55"/>
    </location>
</feature>
<dbReference type="Proteomes" id="UP000646244">
    <property type="component" value="Unassembled WGS sequence"/>
</dbReference>
<dbReference type="Gene3D" id="1.10.3720.10">
    <property type="entry name" value="MetI-like"/>
    <property type="match status" value="1"/>
</dbReference>
<keyword evidence="3" id="KW-1003">Cell membrane</keyword>
<evidence type="ECO:0000313" key="10">
    <source>
        <dbReference type="EMBL" id="GHC48892.1"/>
    </source>
</evidence>
<feature type="compositionally biased region" description="Basic residues" evidence="8">
    <location>
        <begin position="20"/>
        <end position="45"/>
    </location>
</feature>
<gene>
    <name evidence="10" type="ORF">GCM10010507_25660</name>
</gene>
<evidence type="ECO:0000256" key="2">
    <source>
        <dbReference type="ARBA" id="ARBA00022448"/>
    </source>
</evidence>
<evidence type="ECO:0000256" key="8">
    <source>
        <dbReference type="SAM" id="MobiDB-lite"/>
    </source>
</evidence>
<keyword evidence="6 7" id="KW-0472">Membrane</keyword>
<feature type="transmembrane region" description="Helical" evidence="7">
    <location>
        <begin position="154"/>
        <end position="178"/>
    </location>
</feature>
<dbReference type="AlphaFoldDB" id="A0A918TKD6"/>
<dbReference type="PANTHER" id="PTHR43005:SF1">
    <property type="entry name" value="SPERMIDINE_PUTRESCINE TRANSPORT SYSTEM PERMEASE PROTEIN"/>
    <property type="match status" value="1"/>
</dbReference>
<dbReference type="Pfam" id="PF00528">
    <property type="entry name" value="BPD_transp_1"/>
    <property type="match status" value="1"/>
</dbReference>
<evidence type="ECO:0000259" key="9">
    <source>
        <dbReference type="PROSITE" id="PS50928"/>
    </source>
</evidence>
<reference evidence="10" key="1">
    <citation type="journal article" date="2014" name="Int. J. Syst. Evol. Microbiol.">
        <title>Complete genome sequence of Corynebacterium casei LMG S-19264T (=DSM 44701T), isolated from a smear-ripened cheese.</title>
        <authorList>
            <consortium name="US DOE Joint Genome Institute (JGI-PGF)"/>
            <person name="Walter F."/>
            <person name="Albersmeier A."/>
            <person name="Kalinowski J."/>
            <person name="Ruckert C."/>
        </authorList>
    </citation>
    <scope>NUCLEOTIDE SEQUENCE</scope>
    <source>
        <strain evidence="10">JCM 4633</strain>
    </source>
</reference>
<comment type="subcellular location">
    <subcellularLocation>
        <location evidence="1 7">Cell membrane</location>
        <topology evidence="1 7">Multi-pass membrane protein</topology>
    </subcellularLocation>
</comment>
<dbReference type="SUPFAM" id="SSF161098">
    <property type="entry name" value="MetI-like"/>
    <property type="match status" value="1"/>
</dbReference>